<evidence type="ECO:0000313" key="2">
    <source>
        <dbReference type="EMBL" id="NED97804.1"/>
    </source>
</evidence>
<keyword evidence="3" id="KW-1185">Reference proteome</keyword>
<evidence type="ECO:0000259" key="1">
    <source>
        <dbReference type="PROSITE" id="PS51819"/>
    </source>
</evidence>
<dbReference type="SUPFAM" id="SSF54593">
    <property type="entry name" value="Glyoxalase/Bleomycin resistance protein/Dihydroxybiphenyl dioxygenase"/>
    <property type="match status" value="1"/>
</dbReference>
<gene>
    <name evidence="2" type="ORF">G1H11_21120</name>
</gene>
<dbReference type="RefSeq" id="WP_163820599.1">
    <property type="nucleotide sequence ID" value="NZ_JAAGOB010000014.1"/>
</dbReference>
<dbReference type="CDD" id="cd06587">
    <property type="entry name" value="VOC"/>
    <property type="match status" value="1"/>
</dbReference>
<dbReference type="AlphaFoldDB" id="A0A6N9YS56"/>
<protein>
    <submittedName>
        <fullName evidence="2">VOC family protein</fullName>
    </submittedName>
</protein>
<dbReference type="Gene3D" id="3.10.180.10">
    <property type="entry name" value="2,3-Dihydroxybiphenyl 1,2-Dioxygenase, domain 1"/>
    <property type="match status" value="1"/>
</dbReference>
<reference evidence="2 3" key="1">
    <citation type="submission" date="2020-02" db="EMBL/GenBank/DDBJ databases">
        <authorList>
            <person name="Li X.-J."/>
            <person name="Feng X.-M."/>
        </authorList>
    </citation>
    <scope>NUCLEOTIDE SEQUENCE [LARGE SCALE GENOMIC DNA]</scope>
    <source>
        <strain evidence="2 3">CGMCC 4.7225</strain>
    </source>
</reference>
<accession>A0A6N9YS56</accession>
<dbReference type="InterPro" id="IPR037523">
    <property type="entry name" value="VOC_core"/>
</dbReference>
<organism evidence="2 3">
    <name type="scientific">Phytoactinopolyspora alkaliphila</name>
    <dbReference type="NCBI Taxonomy" id="1783498"/>
    <lineage>
        <taxon>Bacteria</taxon>
        <taxon>Bacillati</taxon>
        <taxon>Actinomycetota</taxon>
        <taxon>Actinomycetes</taxon>
        <taxon>Jiangellales</taxon>
        <taxon>Jiangellaceae</taxon>
        <taxon>Phytoactinopolyspora</taxon>
    </lineage>
</organism>
<dbReference type="PANTHER" id="PTHR36113">
    <property type="entry name" value="LYASE, PUTATIVE-RELATED-RELATED"/>
    <property type="match status" value="1"/>
</dbReference>
<evidence type="ECO:0000313" key="3">
    <source>
        <dbReference type="Proteomes" id="UP000469185"/>
    </source>
</evidence>
<name>A0A6N9YS56_9ACTN</name>
<comment type="caution">
    <text evidence="2">The sequence shown here is derived from an EMBL/GenBank/DDBJ whole genome shotgun (WGS) entry which is preliminary data.</text>
</comment>
<dbReference type="Pfam" id="PF00903">
    <property type="entry name" value="Glyoxalase"/>
    <property type="match status" value="1"/>
</dbReference>
<proteinExistence type="predicted"/>
<dbReference type="PROSITE" id="PS51819">
    <property type="entry name" value="VOC"/>
    <property type="match status" value="1"/>
</dbReference>
<dbReference type="Proteomes" id="UP000469185">
    <property type="component" value="Unassembled WGS sequence"/>
</dbReference>
<dbReference type="InterPro" id="IPR004360">
    <property type="entry name" value="Glyas_Fos-R_dOase_dom"/>
</dbReference>
<sequence>MQLLHLGLPVSDERNSRRFYETYFGFDPATAQRFDDGTVIIRNGDGFDLALHPSDDVGQQPEFLHFGFRLEDADAVRTLLARLKADGIDVIEEADEPSYVGFKCLDPDGFRVETYYEPR</sequence>
<dbReference type="EMBL" id="JAAGOB010000014">
    <property type="protein sequence ID" value="NED97804.1"/>
    <property type="molecule type" value="Genomic_DNA"/>
</dbReference>
<dbReference type="InterPro" id="IPR029068">
    <property type="entry name" value="Glyas_Bleomycin-R_OHBP_Dase"/>
</dbReference>
<feature type="domain" description="VOC" evidence="1">
    <location>
        <begin position="2"/>
        <end position="117"/>
    </location>
</feature>
<dbReference type="InterPro" id="IPR051332">
    <property type="entry name" value="Fosfomycin_Res_Enzymes"/>
</dbReference>
<dbReference type="PANTHER" id="PTHR36113:SF3">
    <property type="entry name" value="SLL5075 PROTEIN"/>
    <property type="match status" value="1"/>
</dbReference>